<dbReference type="Proteomes" id="UP000241540">
    <property type="component" value="Unassembled WGS sequence"/>
</dbReference>
<accession>A0A974L218</accession>
<dbReference type="InterPro" id="IPR001387">
    <property type="entry name" value="Cro/C1-type_HTH"/>
</dbReference>
<organism evidence="2 3">
    <name type="scientific">Staphylococcus hominis</name>
    <dbReference type="NCBI Taxonomy" id="1290"/>
    <lineage>
        <taxon>Bacteria</taxon>
        <taxon>Bacillati</taxon>
        <taxon>Bacillota</taxon>
        <taxon>Bacilli</taxon>
        <taxon>Bacillales</taxon>
        <taxon>Staphylococcaceae</taxon>
        <taxon>Staphylococcus</taxon>
    </lineage>
</organism>
<gene>
    <name evidence="2" type="ORF">BUZ51_00220</name>
</gene>
<name>A0A974L218_STAHO</name>
<dbReference type="PROSITE" id="PS50943">
    <property type="entry name" value="HTH_CROC1"/>
    <property type="match status" value="1"/>
</dbReference>
<proteinExistence type="predicted"/>
<dbReference type="InterPro" id="IPR036388">
    <property type="entry name" value="WH-like_DNA-bd_sf"/>
</dbReference>
<dbReference type="InterPro" id="IPR003615">
    <property type="entry name" value="HNH_nuc"/>
</dbReference>
<dbReference type="InterPro" id="IPR044925">
    <property type="entry name" value="His-Me_finger_sf"/>
</dbReference>
<feature type="domain" description="HTH cro/C1-type" evidence="1">
    <location>
        <begin position="231"/>
        <end position="285"/>
    </location>
</feature>
<evidence type="ECO:0000313" key="3">
    <source>
        <dbReference type="Proteomes" id="UP000241540"/>
    </source>
</evidence>
<evidence type="ECO:0000259" key="1">
    <source>
        <dbReference type="PROSITE" id="PS50943"/>
    </source>
</evidence>
<dbReference type="RefSeq" id="WP_107639846.1">
    <property type="nucleotide sequence ID" value="NZ_PZHX01000001.1"/>
</dbReference>
<dbReference type="AlphaFoldDB" id="A0A974L218"/>
<dbReference type="Gene3D" id="1.10.10.10">
    <property type="entry name" value="Winged helix-like DNA-binding domain superfamily/Winged helix DNA-binding domain"/>
    <property type="match status" value="1"/>
</dbReference>
<dbReference type="InterPro" id="IPR013324">
    <property type="entry name" value="RNA_pol_sigma_r3/r4-like"/>
</dbReference>
<dbReference type="Gene3D" id="1.10.260.40">
    <property type="entry name" value="lambda repressor-like DNA-binding domains"/>
    <property type="match status" value="1"/>
</dbReference>
<dbReference type="SUPFAM" id="SSF54060">
    <property type="entry name" value="His-Me finger endonucleases"/>
    <property type="match status" value="1"/>
</dbReference>
<dbReference type="GO" id="GO:0006352">
    <property type="term" value="P:DNA-templated transcription initiation"/>
    <property type="evidence" value="ECO:0007669"/>
    <property type="project" value="InterPro"/>
</dbReference>
<dbReference type="GO" id="GO:0003700">
    <property type="term" value="F:DNA-binding transcription factor activity"/>
    <property type="evidence" value="ECO:0007669"/>
    <property type="project" value="InterPro"/>
</dbReference>
<dbReference type="InterPro" id="IPR010982">
    <property type="entry name" value="Lambda_DNA-bd_dom_sf"/>
</dbReference>
<dbReference type="SUPFAM" id="SSF88659">
    <property type="entry name" value="Sigma3 and sigma4 domains of RNA polymerase sigma factors"/>
    <property type="match status" value="1"/>
</dbReference>
<sequence length="289" mass="33470">MQKDEGVIVREVFKVYKDGTIYRNINGTWEKAELYKFKPRHDALERYQTSTYKNGKQYTVGAARLVAEALIPNPHNKKMVFHKDGNPLNDSVDNLEWVTPTERMQKTYELGKGRTLENLGEPCIECGELTLSKSGLCRECQNLNKIENNAKKRLKNLSEKFKSVDIDKLNEKEKAIVLMRRNGNTLQMIGEKLGITRERVRQIEEKILVKDINDKRVKEFIKSKKITIYDIKTIRKISGLSVNKFSKLAGLGTEIYRRKESSPENFTVKQLKKISSFINTDIDIYSEED</sequence>
<dbReference type="SUPFAM" id="SSF47413">
    <property type="entry name" value="lambda repressor-like DNA-binding domains"/>
    <property type="match status" value="1"/>
</dbReference>
<dbReference type="InterPro" id="IPR007630">
    <property type="entry name" value="RNA_pol_sigma70_r4"/>
</dbReference>
<dbReference type="EMBL" id="PZHX01000001">
    <property type="protein sequence ID" value="PTK32240.1"/>
    <property type="molecule type" value="Genomic_DNA"/>
</dbReference>
<dbReference type="Gene3D" id="3.90.75.20">
    <property type="match status" value="1"/>
</dbReference>
<comment type="caution">
    <text evidence="2">The sequence shown here is derived from an EMBL/GenBank/DDBJ whole genome shotgun (WGS) entry which is preliminary data.</text>
</comment>
<evidence type="ECO:0000313" key="2">
    <source>
        <dbReference type="EMBL" id="PTK32240.1"/>
    </source>
</evidence>
<dbReference type="CDD" id="cd06171">
    <property type="entry name" value="Sigma70_r4"/>
    <property type="match status" value="1"/>
</dbReference>
<protein>
    <recommendedName>
        <fullName evidence="1">HTH cro/C1-type domain-containing protein</fullName>
    </recommendedName>
</protein>
<dbReference type="GO" id="GO:0003677">
    <property type="term" value="F:DNA binding"/>
    <property type="evidence" value="ECO:0007669"/>
    <property type="project" value="InterPro"/>
</dbReference>
<reference evidence="2 3" key="1">
    <citation type="journal article" date="2016" name="Front. Microbiol.">
        <title>Comprehensive Phylogenetic Analysis of Bovine Non-aureus Staphylococci Species Based on Whole-Genome Sequencing.</title>
        <authorList>
            <person name="Naushad S."/>
            <person name="Barkema H.W."/>
            <person name="Luby C."/>
            <person name="Condas L.A."/>
            <person name="Nobrega D.B."/>
            <person name="Carson D.A."/>
            <person name="De Buck J."/>
        </authorList>
    </citation>
    <scope>NUCLEOTIDE SEQUENCE [LARGE SCALE GENOMIC DNA]</scope>
    <source>
        <strain evidence="2 3">SNUC 5336</strain>
    </source>
</reference>
<dbReference type="Pfam" id="PF13392">
    <property type="entry name" value="HNH_3"/>
    <property type="match status" value="1"/>
</dbReference>
<dbReference type="Pfam" id="PF04545">
    <property type="entry name" value="Sigma70_r4"/>
    <property type="match status" value="1"/>
</dbReference>